<dbReference type="EMBL" id="CAJVCH010399674">
    <property type="protein sequence ID" value="CAG7817655.1"/>
    <property type="molecule type" value="Genomic_DNA"/>
</dbReference>
<dbReference type="Proteomes" id="UP000708208">
    <property type="component" value="Unassembled WGS sequence"/>
</dbReference>
<comment type="caution">
    <text evidence="1">The sequence shown here is derived from an EMBL/GenBank/DDBJ whole genome shotgun (WGS) entry which is preliminary data.</text>
</comment>
<organism evidence="1 2">
    <name type="scientific">Allacma fusca</name>
    <dbReference type="NCBI Taxonomy" id="39272"/>
    <lineage>
        <taxon>Eukaryota</taxon>
        <taxon>Metazoa</taxon>
        <taxon>Ecdysozoa</taxon>
        <taxon>Arthropoda</taxon>
        <taxon>Hexapoda</taxon>
        <taxon>Collembola</taxon>
        <taxon>Symphypleona</taxon>
        <taxon>Sminthuridae</taxon>
        <taxon>Allacma</taxon>
    </lineage>
</organism>
<reference evidence="1" key="1">
    <citation type="submission" date="2021-06" db="EMBL/GenBank/DDBJ databases">
        <authorList>
            <person name="Hodson N. C."/>
            <person name="Mongue J. A."/>
            <person name="Jaron S. K."/>
        </authorList>
    </citation>
    <scope>NUCLEOTIDE SEQUENCE</scope>
</reference>
<keyword evidence="2" id="KW-1185">Reference proteome</keyword>
<gene>
    <name evidence="1" type="ORF">AFUS01_LOCUS28208</name>
</gene>
<evidence type="ECO:0000313" key="1">
    <source>
        <dbReference type="EMBL" id="CAG7817655.1"/>
    </source>
</evidence>
<name>A0A8J2KND2_9HEXA</name>
<dbReference type="AlphaFoldDB" id="A0A8J2KND2"/>
<evidence type="ECO:0000313" key="2">
    <source>
        <dbReference type="Proteomes" id="UP000708208"/>
    </source>
</evidence>
<sequence>MEAILKDLIDSTSKHKESVPRQFYFNLSSSSRNWNEPTSFHLVQRLKHAQAYLQKHFQECQEFQSRTLYIKTKENEKEILTSILALDIYHNCPQLLGNEEPTEMKSLLAEFITPLDGISMQDFFMYKNSNLININLTSLAISVLLETGNLAEPPARTIAELLKEEMLKKFQSISEDSTENCDINAVECCNLLRLLYQLDMSGNVEEIQDFLYAYLDNRIYEDNEDSINISFSPDAFLYFLTRAVVCYPSAEELFRDLLLQRIFDRLGQGFGFEIKEDVEACPAIDSSMRLVSLHCLGILHEDSALLRRLMAGEVKMLLRWQQKDGSWGLDRICKIEGNAFGGTEISSLFAMFALSFICEYK</sequence>
<accession>A0A8J2KND2</accession>
<proteinExistence type="predicted"/>
<protein>
    <submittedName>
        <fullName evidence="1">Uncharacterized protein</fullName>
    </submittedName>
</protein>